<evidence type="ECO:0000256" key="1">
    <source>
        <dbReference type="SAM" id="SignalP"/>
    </source>
</evidence>
<dbReference type="Gene3D" id="3.10.100.10">
    <property type="entry name" value="Mannose-Binding Protein A, subunit A"/>
    <property type="match status" value="2"/>
</dbReference>
<sequence>MFLLLFVLSLLFPLASPTPILFSPSSCPLGSTQNGNFCYKPVANPNSWIDAQFDCGNQGGNLASIQNAFDNKFLVDLAKASFGSPIAFWIGGTSLFNNDSSWSWVDGSKMNYSNWAPGRPRNTDSYDSIQIHVPNGYWYDTPRAANLSYICQLPNNNGSSQLCEAGWYYTGATNKCYKVLTNKDTFSNQRSTCLNYGGDLVSIHSRFENFAVGYLALSELNKALNTNQTEVSFLIGLQYNTTWSSWCWVDGTNFTYQPNVVSQDSNNNYGAIDVNSLSVKYSWFGAPSGYTYPAICESDTFLVKAMKKLLKD</sequence>
<feature type="chain" id="PRO_5037387137" evidence="1">
    <location>
        <begin position="18"/>
        <end position="312"/>
    </location>
</feature>
<dbReference type="Proteomes" id="UP000887540">
    <property type="component" value="Unplaced"/>
</dbReference>
<dbReference type="InterPro" id="IPR016186">
    <property type="entry name" value="C-type_lectin-like/link_sf"/>
</dbReference>
<feature type="domain" description="C-type lectin" evidence="2">
    <location>
        <begin position="34"/>
        <end position="152"/>
    </location>
</feature>
<evidence type="ECO:0000313" key="4">
    <source>
        <dbReference type="WBParaSite" id="ACRNAN_scaffold12665.g16815.t1"/>
    </source>
</evidence>
<evidence type="ECO:0000259" key="2">
    <source>
        <dbReference type="PROSITE" id="PS50041"/>
    </source>
</evidence>
<keyword evidence="3" id="KW-1185">Reference proteome</keyword>
<organism evidence="3 4">
    <name type="scientific">Acrobeloides nanus</name>
    <dbReference type="NCBI Taxonomy" id="290746"/>
    <lineage>
        <taxon>Eukaryota</taxon>
        <taxon>Metazoa</taxon>
        <taxon>Ecdysozoa</taxon>
        <taxon>Nematoda</taxon>
        <taxon>Chromadorea</taxon>
        <taxon>Rhabditida</taxon>
        <taxon>Tylenchina</taxon>
        <taxon>Cephalobomorpha</taxon>
        <taxon>Cephaloboidea</taxon>
        <taxon>Cephalobidae</taxon>
        <taxon>Acrobeloides</taxon>
    </lineage>
</organism>
<reference evidence="4" key="1">
    <citation type="submission" date="2022-11" db="UniProtKB">
        <authorList>
            <consortium name="WormBaseParasite"/>
        </authorList>
    </citation>
    <scope>IDENTIFICATION</scope>
</reference>
<dbReference type="AlphaFoldDB" id="A0A914CNB7"/>
<evidence type="ECO:0000313" key="3">
    <source>
        <dbReference type="Proteomes" id="UP000887540"/>
    </source>
</evidence>
<dbReference type="SMART" id="SM00034">
    <property type="entry name" value="CLECT"/>
    <property type="match status" value="2"/>
</dbReference>
<accession>A0A914CNB7</accession>
<keyword evidence="1" id="KW-0732">Signal</keyword>
<proteinExistence type="predicted"/>
<name>A0A914CNB7_9BILA</name>
<dbReference type="SUPFAM" id="SSF56436">
    <property type="entry name" value="C-type lectin-like"/>
    <property type="match status" value="2"/>
</dbReference>
<dbReference type="PROSITE" id="PS50041">
    <property type="entry name" value="C_TYPE_LECTIN_2"/>
    <property type="match status" value="2"/>
</dbReference>
<dbReference type="InterPro" id="IPR050111">
    <property type="entry name" value="C-type_lectin/snaclec_domain"/>
</dbReference>
<dbReference type="CDD" id="cd00037">
    <property type="entry name" value="CLECT"/>
    <property type="match status" value="2"/>
</dbReference>
<feature type="domain" description="C-type lectin" evidence="2">
    <location>
        <begin position="172"/>
        <end position="297"/>
    </location>
</feature>
<dbReference type="InterPro" id="IPR016187">
    <property type="entry name" value="CTDL_fold"/>
</dbReference>
<dbReference type="InterPro" id="IPR001304">
    <property type="entry name" value="C-type_lectin-like"/>
</dbReference>
<protein>
    <submittedName>
        <fullName evidence="4">C-type lectin domain-containing protein</fullName>
    </submittedName>
</protein>
<dbReference type="Pfam" id="PF00059">
    <property type="entry name" value="Lectin_C"/>
    <property type="match status" value="2"/>
</dbReference>
<dbReference type="WBParaSite" id="ACRNAN_scaffold12665.g16815.t1">
    <property type="protein sequence ID" value="ACRNAN_scaffold12665.g16815.t1"/>
    <property type="gene ID" value="ACRNAN_scaffold12665.g16815"/>
</dbReference>
<dbReference type="PANTHER" id="PTHR22803">
    <property type="entry name" value="MANNOSE, PHOSPHOLIPASE, LECTIN RECEPTOR RELATED"/>
    <property type="match status" value="1"/>
</dbReference>
<feature type="signal peptide" evidence="1">
    <location>
        <begin position="1"/>
        <end position="17"/>
    </location>
</feature>
<dbReference type="PRINTS" id="PR01504">
    <property type="entry name" value="PNCREATITSAP"/>
</dbReference>